<dbReference type="EMBL" id="JACSPP010000044">
    <property type="protein sequence ID" value="MBD8041239.1"/>
    <property type="molecule type" value="Genomic_DNA"/>
</dbReference>
<protein>
    <submittedName>
        <fullName evidence="2">Porin</fullName>
    </submittedName>
</protein>
<evidence type="ECO:0000313" key="2">
    <source>
        <dbReference type="EMBL" id="MBD8041239.1"/>
    </source>
</evidence>
<dbReference type="Gene3D" id="2.40.160.10">
    <property type="entry name" value="Porin"/>
    <property type="match status" value="1"/>
</dbReference>
<keyword evidence="1" id="KW-0732">Signal</keyword>
<name>A0ABR8YAJ9_9BACT</name>
<organism evidence="2 3">
    <name type="scientific">Phocaeicola intestinalis</name>
    <dbReference type="NCBI Taxonomy" id="2762212"/>
    <lineage>
        <taxon>Bacteria</taxon>
        <taxon>Pseudomonadati</taxon>
        <taxon>Bacteroidota</taxon>
        <taxon>Bacteroidia</taxon>
        <taxon>Bacteroidales</taxon>
        <taxon>Bacteroidaceae</taxon>
        <taxon>Phocaeicola</taxon>
    </lineage>
</organism>
<evidence type="ECO:0000256" key="1">
    <source>
        <dbReference type="SAM" id="SignalP"/>
    </source>
</evidence>
<dbReference type="InterPro" id="IPR010870">
    <property type="entry name" value="Porin_O/P"/>
</dbReference>
<evidence type="ECO:0000313" key="3">
    <source>
        <dbReference type="Proteomes" id="UP000620874"/>
    </source>
</evidence>
<reference evidence="2 3" key="1">
    <citation type="submission" date="2020-08" db="EMBL/GenBank/DDBJ databases">
        <title>A Genomic Blueprint of the Chicken Gut Microbiome.</title>
        <authorList>
            <person name="Gilroy R."/>
            <person name="Ravi A."/>
            <person name="Getino M."/>
            <person name="Pursley I."/>
            <person name="Horton D.L."/>
            <person name="Alikhan N.-F."/>
            <person name="Baker D."/>
            <person name="Gharbi K."/>
            <person name="Hall N."/>
            <person name="Watson M."/>
            <person name="Adriaenssens E.M."/>
            <person name="Foster-Nyarko E."/>
            <person name="Jarju S."/>
            <person name="Secka A."/>
            <person name="Antonio M."/>
            <person name="Oren A."/>
            <person name="Chaudhuri R."/>
            <person name="La Ragione R.M."/>
            <person name="Hildebrand F."/>
            <person name="Pallen M.J."/>
        </authorList>
    </citation>
    <scope>NUCLEOTIDE SEQUENCE [LARGE SCALE GENOMIC DNA]</scope>
    <source>
        <strain evidence="2 3">Sa1CVN1</strain>
    </source>
</reference>
<comment type="caution">
    <text evidence="2">The sequence shown here is derived from an EMBL/GenBank/DDBJ whole genome shotgun (WGS) entry which is preliminary data.</text>
</comment>
<keyword evidence="3" id="KW-1185">Reference proteome</keyword>
<sequence>MKKYLSALLLALSVASVGAQDFSWKDAVPEIHGTVRGKYEYQTTTNEQRFQVRNARVSATGRLLPIVSYKAEIDLCDEGVIKMLDAYARVTPFKGFDVTIGQMRVPFTIDAHRSPHLQYFANRSFIAKQMGSLRDAGATLKYSMKEGFPFSLEAGLFSGSGLTEQKGWHKALSYSAKLEMQPFKGYNLTLSTQRIRPFDRNIYMYDLGTYYDWNNWHFEVEAMYKDYAHSLFESVWAVDAFINYDYFIKKEKSLIKKVSFLARFDYMGNNSDELDEDGIDYIITDHERKRVTGGLTFSFGKPFQADLRLNYEKYFYDDNSLALESEQDKLVVEMMVRF</sequence>
<dbReference type="RefSeq" id="WP_087398237.1">
    <property type="nucleotide sequence ID" value="NZ_JACSPP010000044.1"/>
</dbReference>
<accession>A0ABR8YAJ9</accession>
<dbReference type="Proteomes" id="UP000620874">
    <property type="component" value="Unassembled WGS sequence"/>
</dbReference>
<proteinExistence type="predicted"/>
<gene>
    <name evidence="2" type="ORF">H9625_12490</name>
</gene>
<feature type="chain" id="PRO_5045485328" evidence="1">
    <location>
        <begin position="20"/>
        <end position="338"/>
    </location>
</feature>
<dbReference type="InterPro" id="IPR023614">
    <property type="entry name" value="Porin_dom_sf"/>
</dbReference>
<feature type="signal peptide" evidence="1">
    <location>
        <begin position="1"/>
        <end position="19"/>
    </location>
</feature>
<dbReference type="SUPFAM" id="SSF56935">
    <property type="entry name" value="Porins"/>
    <property type="match status" value="1"/>
</dbReference>
<dbReference type="Pfam" id="PF07396">
    <property type="entry name" value="Porin_O_P"/>
    <property type="match status" value="1"/>
</dbReference>